<evidence type="ECO:0000313" key="3">
    <source>
        <dbReference type="Proteomes" id="UP000325713"/>
    </source>
</evidence>
<gene>
    <name evidence="2" type="ORF">D0T92_03635</name>
</gene>
<evidence type="ECO:0000256" key="1">
    <source>
        <dbReference type="SAM" id="Phobius"/>
    </source>
</evidence>
<evidence type="ECO:0000313" key="2">
    <source>
        <dbReference type="EMBL" id="QEY25713.1"/>
    </source>
</evidence>
<feature type="transmembrane region" description="Helical" evidence="1">
    <location>
        <begin position="274"/>
        <end position="291"/>
    </location>
</feature>
<feature type="transmembrane region" description="Helical" evidence="1">
    <location>
        <begin position="199"/>
        <end position="216"/>
    </location>
</feature>
<keyword evidence="1" id="KW-0812">Transmembrane</keyword>
<feature type="transmembrane region" description="Helical" evidence="1">
    <location>
        <begin position="166"/>
        <end position="187"/>
    </location>
</feature>
<dbReference type="Proteomes" id="UP000325713">
    <property type="component" value="Chromosome"/>
</dbReference>
<feature type="transmembrane region" description="Helical" evidence="1">
    <location>
        <begin position="71"/>
        <end position="91"/>
    </location>
</feature>
<dbReference type="EMBL" id="CP031700">
    <property type="protein sequence ID" value="QEY25713.1"/>
    <property type="molecule type" value="Genomic_DNA"/>
</dbReference>
<dbReference type="OrthoDB" id="1675191at2"/>
<feature type="transmembrane region" description="Helical" evidence="1">
    <location>
        <begin position="44"/>
        <end position="65"/>
    </location>
</feature>
<organism evidence="2 3">
    <name type="scientific">Neisseria zalophi</name>
    <dbReference type="NCBI Taxonomy" id="640030"/>
    <lineage>
        <taxon>Bacteria</taxon>
        <taxon>Pseudomonadati</taxon>
        <taxon>Pseudomonadota</taxon>
        <taxon>Betaproteobacteria</taxon>
        <taxon>Neisseriales</taxon>
        <taxon>Neisseriaceae</taxon>
        <taxon>Neisseria</taxon>
    </lineage>
</organism>
<feature type="transmembrane region" description="Helical" evidence="1">
    <location>
        <begin position="251"/>
        <end position="269"/>
    </location>
</feature>
<keyword evidence="3" id="KW-1185">Reference proteome</keyword>
<keyword evidence="1" id="KW-0472">Membrane</keyword>
<accession>A0A5J6PX74</accession>
<feature type="transmembrane region" description="Helical" evidence="1">
    <location>
        <begin position="138"/>
        <end position="159"/>
    </location>
</feature>
<proteinExistence type="predicted"/>
<keyword evidence="1" id="KW-1133">Transmembrane helix</keyword>
<dbReference type="RefSeq" id="WP_151050292.1">
    <property type="nucleotide sequence ID" value="NZ_CP031700.1"/>
</dbReference>
<sequence length="346" mass="40304">MDIRKQHLKQAVDQQIINAKQADDLWALWQQQNEHIPQFGMTHVLYYIGGLLAIGAMSLFMTLGWETFGGAAVVLLCLIYGVAGVALTEYFRNRRLHIPAGICAVFVVVLVPLAVYGAQQALGFWPDDELVYRDYHRWIDWRWLIMELATLAGAVVMLWRYRYPFLVMPLAVTLWYMSMDIADWVFYGQDGVYDWTFKQQVSVWFGMVMILLAFWIDARNRSRLDYPFWLYLFGVITFWGGLSMMDSDSEWSKFGYFLINAAMVFGGVLIRRRVFAVFGALGMFGYFWHLADKVFKDSWLFPISLTLVGLGIVLTGVWWQKNEAVLTQKLQSKMPEAMRRFMQRKF</sequence>
<name>A0A5J6PX74_9NEIS</name>
<feature type="transmembrane region" description="Helical" evidence="1">
    <location>
        <begin position="98"/>
        <end position="118"/>
    </location>
</feature>
<dbReference type="AlphaFoldDB" id="A0A5J6PX74"/>
<protein>
    <submittedName>
        <fullName evidence="2">DUF2157 domain-containing protein</fullName>
    </submittedName>
</protein>
<reference evidence="2 3" key="1">
    <citation type="submission" date="2018-08" db="EMBL/GenBank/DDBJ databases">
        <title>Neisseria zalophi ATCC BAA-2455 complete genome.</title>
        <authorList>
            <person name="Veseli I.A."/>
            <person name="Buttler R."/>
            <person name="Mascarenhas dos Santos A.C."/>
            <person name="Pombert J.-F."/>
        </authorList>
    </citation>
    <scope>NUCLEOTIDE SEQUENCE [LARGE SCALE GENOMIC DNA]</scope>
    <source>
        <strain evidence="2 3">ATCC BAA-2455</strain>
    </source>
</reference>
<feature type="transmembrane region" description="Helical" evidence="1">
    <location>
        <begin position="228"/>
        <end position="245"/>
    </location>
</feature>
<dbReference type="KEGG" id="nzl:D0T92_03635"/>
<feature type="transmembrane region" description="Helical" evidence="1">
    <location>
        <begin position="297"/>
        <end position="319"/>
    </location>
</feature>